<feature type="non-terminal residue" evidence="2">
    <location>
        <position position="1"/>
    </location>
</feature>
<reference evidence="2" key="1">
    <citation type="submission" date="2013-02" db="EMBL/GenBank/DDBJ databases">
        <authorList>
            <person name="Cross G.A.M."/>
            <person name="Kim H.-S."/>
            <person name="Wickstead B."/>
        </authorList>
    </citation>
    <scope>NUCLEOTIDE SEQUENCE</scope>
    <source>
        <strain evidence="2">Lister 427</strain>
    </source>
</reference>
<proteinExistence type="predicted"/>
<reference evidence="2" key="2">
    <citation type="journal article" date="2014" name="Mol. Biochem. Parasitol.">
        <title>Capturing the variant surface glycoprotein repertoire (the VSGnome) of Trypanosoma brucei Lister 427.</title>
        <authorList>
            <person name="Cross G.A."/>
            <person name="Kim H.S."/>
            <person name="Wickstead B."/>
        </authorList>
    </citation>
    <scope>NUCLEOTIDE SEQUENCE</scope>
    <source>
        <strain evidence="2">Lister 427</strain>
    </source>
</reference>
<feature type="non-terminal residue" evidence="2">
    <location>
        <position position="230"/>
    </location>
</feature>
<protein>
    <submittedName>
        <fullName evidence="2">Variant surface glycoprotein 3774</fullName>
    </submittedName>
</protein>
<organism evidence="2">
    <name type="scientific">Trypanosoma brucei</name>
    <dbReference type="NCBI Taxonomy" id="5691"/>
    <lineage>
        <taxon>Eukaryota</taxon>
        <taxon>Discoba</taxon>
        <taxon>Euglenozoa</taxon>
        <taxon>Kinetoplastea</taxon>
        <taxon>Metakinetoplastina</taxon>
        <taxon>Trypanosomatida</taxon>
        <taxon>Trypanosomatidae</taxon>
        <taxon>Trypanosoma</taxon>
    </lineage>
</organism>
<dbReference type="EMBL" id="KC612362">
    <property type="protein sequence ID" value="AGH59793.1"/>
    <property type="molecule type" value="Genomic_DNA"/>
</dbReference>
<dbReference type="AlphaFoldDB" id="M4STZ9"/>
<name>M4STZ9_9TRYP</name>
<feature type="region of interest" description="Disordered" evidence="1">
    <location>
        <begin position="64"/>
        <end position="85"/>
    </location>
</feature>
<accession>M4STZ9</accession>
<evidence type="ECO:0000313" key="2">
    <source>
        <dbReference type="EMBL" id="AGH59793.1"/>
    </source>
</evidence>
<evidence type="ECO:0000256" key="1">
    <source>
        <dbReference type="SAM" id="MobiDB-lite"/>
    </source>
</evidence>
<sequence length="230" mass="24197">VAAAIGSGTDDGCLLAAAAAQRAKTAAESVNTAIKTKAHGLKHLAQFTKTAEAAVKPSNTEFEIGNSVHKRGSGSTTTEHKITPKPKTAARCDVQKTNDKWQRGGKEIKPKQIEKFITPDSTQILKNINPSIITVTYESSCAGSSSWTNWNSAKTGCSAGTIANVANGPAASPATSDDATTGSIQKLKIFKNDKPDKGCEAEARNGGKDADKKKSLYKICKALATEIIFF</sequence>